<dbReference type="Gene3D" id="1.20.120.330">
    <property type="entry name" value="Nucleotidyltransferases domain 2"/>
    <property type="match status" value="1"/>
</dbReference>
<name>A0A848DBL7_9EURY</name>
<dbReference type="AlphaFoldDB" id="A0A848DBL7"/>
<evidence type="ECO:0000313" key="1">
    <source>
        <dbReference type="EMBL" id="NMG83275.1"/>
    </source>
</evidence>
<accession>A0A848DBL7</accession>
<proteinExistence type="predicted"/>
<organism evidence="1 2">
    <name type="scientific">Candidatus Ethanoperedens thermophilum</name>
    <dbReference type="NCBI Taxonomy" id="2766897"/>
    <lineage>
        <taxon>Archaea</taxon>
        <taxon>Methanobacteriati</taxon>
        <taxon>Methanobacteriota</taxon>
        <taxon>Stenosarchaea group</taxon>
        <taxon>Methanomicrobia</taxon>
        <taxon>Methanosarcinales</taxon>
        <taxon>Methanosarcinales incertae sedis</taxon>
        <taxon>GOM Arc I cluster</taxon>
        <taxon>Candidatus Ethanoperedens</taxon>
    </lineage>
</organism>
<gene>
    <name evidence="1" type="ORF">GIS02_03595</name>
</gene>
<sequence length="126" mass="14781">MSFNWELYIHLADELISYQENADLREAHLRSAISRGYYGIFCIARNHLVAKNTSIPRFDTHKFVREEYQKLPRNVEKKIGKNLRRLSKERNDADYENDADINVSRAKTALDLSKRTLEKLRQIGAV</sequence>
<dbReference type="EMBL" id="WNEG01000069">
    <property type="protein sequence ID" value="NMG83275.1"/>
    <property type="molecule type" value="Genomic_DNA"/>
</dbReference>
<dbReference type="Proteomes" id="UP000606580">
    <property type="component" value="Unassembled WGS sequence"/>
</dbReference>
<protein>
    <submittedName>
        <fullName evidence="1">HEPN domain-containing protein</fullName>
    </submittedName>
</protein>
<reference evidence="1" key="1">
    <citation type="journal article" date="2020" name="MBio">
        <title>'Candidatus Ethanoperedens,' a Thermophilic Genus of Archaea Mediating the Anaerobic Oxidation of Ethane.</title>
        <authorList>
            <person name="Hahn C.J."/>
            <person name="Laso-Perez R."/>
            <person name="Vulcano F."/>
            <person name="Vaziourakis K.M."/>
            <person name="Stokke R."/>
            <person name="Steen I.H."/>
            <person name="Teske A."/>
            <person name="Boetius A."/>
            <person name="Liebeke M."/>
            <person name="Amann R."/>
            <person name="Knittel K."/>
            <person name="Wegener G."/>
        </authorList>
    </citation>
    <scope>NUCLEOTIDE SEQUENCE</scope>
    <source>
        <strain evidence="1">GoM-Arc1-LC-WB58</strain>
    </source>
</reference>
<evidence type="ECO:0000313" key="2">
    <source>
        <dbReference type="Proteomes" id="UP000606580"/>
    </source>
</evidence>
<comment type="caution">
    <text evidence="1">The sequence shown here is derived from an EMBL/GenBank/DDBJ whole genome shotgun (WGS) entry which is preliminary data.</text>
</comment>